<dbReference type="Pfam" id="PF04113">
    <property type="entry name" value="Gpi16"/>
    <property type="match status" value="1"/>
</dbReference>
<dbReference type="GO" id="GO:0042765">
    <property type="term" value="C:GPI-anchor transamidase complex"/>
    <property type="evidence" value="ECO:0007669"/>
    <property type="project" value="InterPro"/>
</dbReference>
<dbReference type="Proteomes" id="UP000275078">
    <property type="component" value="Unassembled WGS sequence"/>
</dbReference>
<dbReference type="GO" id="GO:0016255">
    <property type="term" value="P:attachment of GPI anchor to protein"/>
    <property type="evidence" value="ECO:0007669"/>
    <property type="project" value="InterPro"/>
</dbReference>
<keyword evidence="3" id="KW-1185">Reference proteome</keyword>
<organism evidence="2 3">
    <name type="scientific">Ascobolus immersus RN42</name>
    <dbReference type="NCBI Taxonomy" id="1160509"/>
    <lineage>
        <taxon>Eukaryota</taxon>
        <taxon>Fungi</taxon>
        <taxon>Dikarya</taxon>
        <taxon>Ascomycota</taxon>
        <taxon>Pezizomycotina</taxon>
        <taxon>Pezizomycetes</taxon>
        <taxon>Pezizales</taxon>
        <taxon>Ascobolaceae</taxon>
        <taxon>Ascobolus</taxon>
    </lineage>
</organism>
<dbReference type="OrthoDB" id="331263at2759"/>
<evidence type="ECO:0000313" key="3">
    <source>
        <dbReference type="Proteomes" id="UP000275078"/>
    </source>
</evidence>
<keyword evidence="1" id="KW-0812">Transmembrane</keyword>
<name>A0A3N4IJ43_ASCIM</name>
<protein>
    <submittedName>
        <fullName evidence="2">Gpi16 subunit, GPI transamidase component</fullName>
    </submittedName>
</protein>
<sequence>MSEAPVDPSTIISHSHSSTSDYSESLFLRTLPNNALLASFQFRTNGTIDSSHMSLFPQSLNQVLKASHTKELHLKFTLGRWKAREYGPEPWEGRTAGGTGVELWAWVDAEDDAQAEQRWKTLTNALSGLFCASLNFIDSTRTIRPILTFHPTGTHDPTSNLHLLHGSLPREPVCTENLTPFLKLLPCKGKVGVSSLLDGHKLFDAAWQAMSIDVRPLCDSDGTNCKLQMEQTVDMVIDVERSLLKQNGPIPKPKERHQLVCDGSKEYLTTDDACLPLDNVKDQQFTLTDVFGRGIRGSCPLDEMENGEAREQVCLNVPEQRGVYLSEGYQEQKLSKSLRCYALKENQDFDLILTEQSPSIKLPSTEPLLYAERSFTGHGQERGGVQAVLRNPSLTSPVNFVYLESLPWFMKPYLHTLRANLDKPAPTNSSSSPILETHYRPFLDRKRGTQLEIALQVPANTTLTLTYEFDKAILRYTEYPPDANRGFDIAPAIIAILPPSSLSDGALGATQQPTYLRTTSLLLPLPTPDFSMPYNVIILTSTVMALAFGSILNLLIRRFVGADEVPGVGSGLKEKVRGKLRRLGLGGKKKEE</sequence>
<dbReference type="PANTHER" id="PTHR12959">
    <property type="entry name" value="GPI TRANSAMIDASE COMPONENT PIG-T-RELATED"/>
    <property type="match status" value="1"/>
</dbReference>
<dbReference type="AlphaFoldDB" id="A0A3N4IJ43"/>
<gene>
    <name evidence="2" type="ORF">BJ508DRAFT_412887</name>
</gene>
<keyword evidence="1" id="KW-1133">Transmembrane helix</keyword>
<keyword evidence="1" id="KW-0472">Membrane</keyword>
<dbReference type="STRING" id="1160509.A0A3N4IJ43"/>
<dbReference type="EMBL" id="ML119660">
    <property type="protein sequence ID" value="RPA84170.1"/>
    <property type="molecule type" value="Genomic_DNA"/>
</dbReference>
<proteinExistence type="predicted"/>
<dbReference type="InterPro" id="IPR007245">
    <property type="entry name" value="PIG-T"/>
</dbReference>
<reference evidence="2 3" key="1">
    <citation type="journal article" date="2018" name="Nat. Ecol. Evol.">
        <title>Pezizomycetes genomes reveal the molecular basis of ectomycorrhizal truffle lifestyle.</title>
        <authorList>
            <person name="Murat C."/>
            <person name="Payen T."/>
            <person name="Noel B."/>
            <person name="Kuo A."/>
            <person name="Morin E."/>
            <person name="Chen J."/>
            <person name="Kohler A."/>
            <person name="Krizsan K."/>
            <person name="Balestrini R."/>
            <person name="Da Silva C."/>
            <person name="Montanini B."/>
            <person name="Hainaut M."/>
            <person name="Levati E."/>
            <person name="Barry K.W."/>
            <person name="Belfiori B."/>
            <person name="Cichocki N."/>
            <person name="Clum A."/>
            <person name="Dockter R.B."/>
            <person name="Fauchery L."/>
            <person name="Guy J."/>
            <person name="Iotti M."/>
            <person name="Le Tacon F."/>
            <person name="Lindquist E.A."/>
            <person name="Lipzen A."/>
            <person name="Malagnac F."/>
            <person name="Mello A."/>
            <person name="Molinier V."/>
            <person name="Miyauchi S."/>
            <person name="Poulain J."/>
            <person name="Riccioni C."/>
            <person name="Rubini A."/>
            <person name="Sitrit Y."/>
            <person name="Splivallo R."/>
            <person name="Traeger S."/>
            <person name="Wang M."/>
            <person name="Zifcakova L."/>
            <person name="Wipf D."/>
            <person name="Zambonelli A."/>
            <person name="Paolocci F."/>
            <person name="Nowrousian M."/>
            <person name="Ottonello S."/>
            <person name="Baldrian P."/>
            <person name="Spatafora J.W."/>
            <person name="Henrissat B."/>
            <person name="Nagy L.G."/>
            <person name="Aury J.M."/>
            <person name="Wincker P."/>
            <person name="Grigoriev I.V."/>
            <person name="Bonfante P."/>
            <person name="Martin F.M."/>
        </authorList>
    </citation>
    <scope>NUCLEOTIDE SEQUENCE [LARGE SCALE GENOMIC DNA]</scope>
    <source>
        <strain evidence="2 3">RN42</strain>
    </source>
</reference>
<dbReference type="PANTHER" id="PTHR12959:SF11">
    <property type="entry name" value="GPI TRANSAMIDASE COMPONENT PIG-T"/>
    <property type="match status" value="1"/>
</dbReference>
<evidence type="ECO:0000256" key="1">
    <source>
        <dbReference type="SAM" id="Phobius"/>
    </source>
</evidence>
<accession>A0A3N4IJ43</accession>
<evidence type="ECO:0000313" key="2">
    <source>
        <dbReference type="EMBL" id="RPA84170.1"/>
    </source>
</evidence>
<feature type="transmembrane region" description="Helical" evidence="1">
    <location>
        <begin position="534"/>
        <end position="556"/>
    </location>
</feature>